<evidence type="ECO:0000256" key="7">
    <source>
        <dbReference type="SAM" id="MobiDB-lite"/>
    </source>
</evidence>
<name>A0A922SBP8_SPOEX</name>
<comment type="caution">
    <text evidence="9">The sequence shown here is derived from an EMBL/GenBank/DDBJ whole genome shotgun (WGS) entry which is preliminary data.</text>
</comment>
<keyword evidence="3" id="KW-0805">Transcription regulation</keyword>
<reference evidence="9" key="1">
    <citation type="journal article" date="2021" name="G3 (Bethesda)">
        <title>Genome and transcriptome analysis of the beet armyworm Spodoptera exigua reveals targets for pest control. .</title>
        <authorList>
            <person name="Simon S."/>
            <person name="Breeschoten T."/>
            <person name="Jansen H.J."/>
            <person name="Dirks R.P."/>
            <person name="Schranz M.E."/>
            <person name="Ros V.I.D."/>
        </authorList>
    </citation>
    <scope>NUCLEOTIDE SEQUENCE</scope>
    <source>
        <strain evidence="9">TB_SE_WUR_2020</strain>
    </source>
</reference>
<feature type="domain" description="Myb/SANT-like DNA-binding" evidence="8">
    <location>
        <begin position="13"/>
        <end position="65"/>
    </location>
</feature>
<feature type="coiled-coil region" evidence="6">
    <location>
        <begin position="161"/>
        <end position="201"/>
    </location>
</feature>
<dbReference type="Pfam" id="PF13873">
    <property type="entry name" value="Myb_DNA-bind_5"/>
    <property type="match status" value="1"/>
</dbReference>
<evidence type="ECO:0000256" key="4">
    <source>
        <dbReference type="ARBA" id="ARBA00023163"/>
    </source>
</evidence>
<evidence type="ECO:0000256" key="5">
    <source>
        <dbReference type="ARBA" id="ARBA00025466"/>
    </source>
</evidence>
<organism evidence="9 10">
    <name type="scientific">Spodoptera exigua</name>
    <name type="common">Beet armyworm</name>
    <name type="synonym">Noctua fulgens</name>
    <dbReference type="NCBI Taxonomy" id="7107"/>
    <lineage>
        <taxon>Eukaryota</taxon>
        <taxon>Metazoa</taxon>
        <taxon>Ecdysozoa</taxon>
        <taxon>Arthropoda</taxon>
        <taxon>Hexapoda</taxon>
        <taxon>Insecta</taxon>
        <taxon>Pterygota</taxon>
        <taxon>Neoptera</taxon>
        <taxon>Endopterygota</taxon>
        <taxon>Lepidoptera</taxon>
        <taxon>Glossata</taxon>
        <taxon>Ditrysia</taxon>
        <taxon>Noctuoidea</taxon>
        <taxon>Noctuidae</taxon>
        <taxon>Amphipyrinae</taxon>
        <taxon>Spodoptera</taxon>
    </lineage>
</organism>
<evidence type="ECO:0000256" key="2">
    <source>
        <dbReference type="ARBA" id="ARBA00016807"/>
    </source>
</evidence>
<dbReference type="EMBL" id="JACEFF010000724">
    <property type="protein sequence ID" value="KAH9632191.1"/>
    <property type="molecule type" value="Genomic_DNA"/>
</dbReference>
<comment type="subunit">
    <text evidence="1">Self-associates forming complexes of several hundred monomers.</text>
</comment>
<sequence length="209" mass="24472">MEQKNNLKEKRNRGDNWSQQEKEVFLELMQQSALIVENKLSDTNSNKKKNMEWIKIQSKCNSVQENTVKNSESQIIDDEVCIFMYICVDQQNVSFVEKVVTVADVHNCEINKTCDNVMVPPKEVREETKTKPQKKTGNQNSKSSLIEANLEGKKRSIALLAEEYKLKIEFQKRELAHQEQRQKIEIDLLMMEKEKKALEIQVLKKKIQE</sequence>
<feature type="region of interest" description="Disordered" evidence="7">
    <location>
        <begin position="121"/>
        <end position="145"/>
    </location>
</feature>
<accession>A0A922SBP8</accession>
<evidence type="ECO:0000313" key="9">
    <source>
        <dbReference type="EMBL" id="KAH9632191.1"/>
    </source>
</evidence>
<dbReference type="AlphaFoldDB" id="A0A922SBP8"/>
<evidence type="ECO:0000256" key="1">
    <source>
        <dbReference type="ARBA" id="ARBA00011764"/>
    </source>
</evidence>
<evidence type="ECO:0000313" key="10">
    <source>
        <dbReference type="Proteomes" id="UP000814243"/>
    </source>
</evidence>
<keyword evidence="6" id="KW-0175">Coiled coil</keyword>
<feature type="compositionally biased region" description="Polar residues" evidence="7">
    <location>
        <begin position="135"/>
        <end position="145"/>
    </location>
</feature>
<gene>
    <name evidence="9" type="ORF">HF086_015223</name>
</gene>
<protein>
    <recommendedName>
        <fullName evidence="2">Regulatory protein zeste</fullName>
    </recommendedName>
</protein>
<dbReference type="InterPro" id="IPR028002">
    <property type="entry name" value="Myb_DNA-bind_5"/>
</dbReference>
<dbReference type="Proteomes" id="UP000814243">
    <property type="component" value="Unassembled WGS sequence"/>
</dbReference>
<proteinExistence type="predicted"/>
<comment type="function">
    <text evidence="5">Involved in transvection phenomena (= synapsis-dependent gene expression), where the synaptic pairing of chromosomes carrying genes with which zeste interacts influences the expression of these genes. Zeste binds to DNA and stimulates transcription from a nearby promoter.</text>
</comment>
<evidence type="ECO:0000259" key="8">
    <source>
        <dbReference type="Pfam" id="PF13873"/>
    </source>
</evidence>
<evidence type="ECO:0000256" key="6">
    <source>
        <dbReference type="SAM" id="Coils"/>
    </source>
</evidence>
<evidence type="ECO:0000256" key="3">
    <source>
        <dbReference type="ARBA" id="ARBA00023015"/>
    </source>
</evidence>
<keyword evidence="4" id="KW-0804">Transcription</keyword>